<keyword evidence="2" id="KW-0963">Cytoplasm</keyword>
<dbReference type="GO" id="GO:0043565">
    <property type="term" value="F:sequence-specific DNA binding"/>
    <property type="evidence" value="ECO:0007669"/>
    <property type="project" value="InterPro"/>
</dbReference>
<evidence type="ECO:0000256" key="6">
    <source>
        <dbReference type="ARBA" id="ARBA00023125"/>
    </source>
</evidence>
<dbReference type="SMART" id="SM00342">
    <property type="entry name" value="HTH_ARAC"/>
    <property type="match status" value="1"/>
</dbReference>
<dbReference type="CDD" id="cd17536">
    <property type="entry name" value="REC_YesN-like"/>
    <property type="match status" value="1"/>
</dbReference>
<keyword evidence="6" id="KW-0238">DNA-binding</keyword>
<dbReference type="OrthoDB" id="342399at2"/>
<dbReference type="SUPFAM" id="SSF46689">
    <property type="entry name" value="Homeodomain-like"/>
    <property type="match status" value="2"/>
</dbReference>
<dbReference type="Gene3D" id="3.40.50.2300">
    <property type="match status" value="1"/>
</dbReference>
<feature type="domain" description="HTH araC/xylS-type" evidence="9">
    <location>
        <begin position="355"/>
        <end position="453"/>
    </location>
</feature>
<feature type="domain" description="Response regulatory" evidence="10">
    <location>
        <begin position="2"/>
        <end position="119"/>
    </location>
</feature>
<dbReference type="SMART" id="SM00448">
    <property type="entry name" value="REC"/>
    <property type="match status" value="1"/>
</dbReference>
<dbReference type="InterPro" id="IPR020449">
    <property type="entry name" value="Tscrpt_reg_AraC-type_HTH"/>
</dbReference>
<dbReference type="PROSITE" id="PS50110">
    <property type="entry name" value="RESPONSE_REGULATORY"/>
    <property type="match status" value="1"/>
</dbReference>
<evidence type="ECO:0000256" key="7">
    <source>
        <dbReference type="ARBA" id="ARBA00023163"/>
    </source>
</evidence>
<keyword evidence="3 8" id="KW-0597">Phosphoprotein</keyword>
<keyword evidence="12" id="KW-1185">Reference proteome</keyword>
<dbReference type="Proteomes" id="UP000246635">
    <property type="component" value="Unassembled WGS sequence"/>
</dbReference>
<comment type="subcellular location">
    <subcellularLocation>
        <location evidence="1">Cytoplasm</location>
    </subcellularLocation>
</comment>
<evidence type="ECO:0000256" key="4">
    <source>
        <dbReference type="ARBA" id="ARBA00023012"/>
    </source>
</evidence>
<dbReference type="PROSITE" id="PS00041">
    <property type="entry name" value="HTH_ARAC_FAMILY_1"/>
    <property type="match status" value="1"/>
</dbReference>
<sequence length="459" mass="52550">MRLLIVDDGQYIVEYLKHLLDWRKIGIEHVQTTTNPQEAKRILASAQVDILLTDIRMPEISGVDLLKWLHERQSSCKVIFLSGYSDFEYTQSAIRYGAADYLLKPVDKNEMEKTIVRAVQAVKKDRPTAVTEPSELDGAGFLLAVLADNHQLQDRLAAVPQSLSSESFVFVQAIQPSSESMQSLLRDTSGPLNQLVWVVDGMCARMVALLPQSYAQSLSVKNDTLLMSGPFLLQERNSARSEYMRFYYREKISLTDSIFMRNLQKDWVLKPDEWESNKKSMQKLFLSCQSRSRQLLFLIELVSRLYAIYPKLAADQAACWLFHPLEATEAIFSDILAAVSQLERPARQSGQDIVTVIQAYILDHLDKPLNLEEIASLVHLHPVYLSKYYKQETDENLSSFLLAQRMKKAAQLLQESALHIVDISQMVGYKKSQHFIKLFKEEYGITPYQYRRMHIADGS</sequence>
<proteinExistence type="predicted"/>
<comment type="caution">
    <text evidence="11">The sequence shown here is derived from an EMBL/GenBank/DDBJ whole genome shotgun (WGS) entry which is preliminary data.</text>
</comment>
<evidence type="ECO:0000259" key="10">
    <source>
        <dbReference type="PROSITE" id="PS50110"/>
    </source>
</evidence>
<gene>
    <name evidence="11" type="ORF">DFQ01_1107</name>
</gene>
<protein>
    <submittedName>
        <fullName evidence="11">Two-component system response regulator YesN</fullName>
    </submittedName>
</protein>
<dbReference type="PROSITE" id="PS01124">
    <property type="entry name" value="HTH_ARAC_FAMILY_2"/>
    <property type="match status" value="1"/>
</dbReference>
<evidence type="ECO:0000256" key="5">
    <source>
        <dbReference type="ARBA" id="ARBA00023015"/>
    </source>
</evidence>
<dbReference type="GO" id="GO:0000160">
    <property type="term" value="P:phosphorelay signal transduction system"/>
    <property type="evidence" value="ECO:0007669"/>
    <property type="project" value="UniProtKB-KW"/>
</dbReference>
<dbReference type="PANTHER" id="PTHR42713">
    <property type="entry name" value="HISTIDINE KINASE-RELATED"/>
    <property type="match status" value="1"/>
</dbReference>
<evidence type="ECO:0000256" key="2">
    <source>
        <dbReference type="ARBA" id="ARBA00022490"/>
    </source>
</evidence>
<dbReference type="PANTHER" id="PTHR42713:SF3">
    <property type="entry name" value="TRANSCRIPTIONAL REGULATORY PROTEIN HPTR"/>
    <property type="match status" value="1"/>
</dbReference>
<dbReference type="InterPro" id="IPR009057">
    <property type="entry name" value="Homeodomain-like_sf"/>
</dbReference>
<dbReference type="Pfam" id="PF00072">
    <property type="entry name" value="Response_reg"/>
    <property type="match status" value="1"/>
</dbReference>
<dbReference type="InterPro" id="IPR001789">
    <property type="entry name" value="Sig_transdc_resp-reg_receiver"/>
</dbReference>
<reference evidence="11 12" key="1">
    <citation type="submission" date="2018-05" db="EMBL/GenBank/DDBJ databases">
        <title>Genomic Encyclopedia of Type Strains, Phase III (KMG-III): the genomes of soil and plant-associated and newly described type strains.</title>
        <authorList>
            <person name="Whitman W."/>
        </authorList>
    </citation>
    <scope>NUCLEOTIDE SEQUENCE [LARGE SCALE GENOMIC DNA]</scope>
    <source>
        <strain evidence="11 12">CECT 5696</strain>
    </source>
</reference>
<keyword evidence="7" id="KW-0804">Transcription</keyword>
<keyword evidence="5" id="KW-0805">Transcription regulation</keyword>
<dbReference type="GO" id="GO:0005737">
    <property type="term" value="C:cytoplasm"/>
    <property type="evidence" value="ECO:0007669"/>
    <property type="project" value="UniProtKB-SubCell"/>
</dbReference>
<evidence type="ECO:0000259" key="9">
    <source>
        <dbReference type="PROSITE" id="PS01124"/>
    </source>
</evidence>
<dbReference type="RefSeq" id="WP_110044621.1">
    <property type="nucleotide sequence ID" value="NZ_CP054613.1"/>
</dbReference>
<evidence type="ECO:0000256" key="1">
    <source>
        <dbReference type="ARBA" id="ARBA00004496"/>
    </source>
</evidence>
<dbReference type="SUPFAM" id="SSF52172">
    <property type="entry name" value="CheY-like"/>
    <property type="match status" value="1"/>
</dbReference>
<organism evidence="11 12">
    <name type="scientific">Paenibacillus cellulosilyticus</name>
    <dbReference type="NCBI Taxonomy" id="375489"/>
    <lineage>
        <taxon>Bacteria</taxon>
        <taxon>Bacillati</taxon>
        <taxon>Bacillota</taxon>
        <taxon>Bacilli</taxon>
        <taxon>Bacillales</taxon>
        <taxon>Paenibacillaceae</taxon>
        <taxon>Paenibacillus</taxon>
    </lineage>
</organism>
<keyword evidence="4" id="KW-0902">Two-component regulatory system</keyword>
<dbReference type="Gene3D" id="1.10.10.60">
    <property type="entry name" value="Homeodomain-like"/>
    <property type="match status" value="2"/>
</dbReference>
<dbReference type="InterPro" id="IPR011006">
    <property type="entry name" value="CheY-like_superfamily"/>
</dbReference>
<dbReference type="AlphaFoldDB" id="A0A2V2YSD2"/>
<name>A0A2V2YSD2_9BACL</name>
<dbReference type="Pfam" id="PF12833">
    <property type="entry name" value="HTH_18"/>
    <property type="match status" value="1"/>
</dbReference>
<dbReference type="InterPro" id="IPR018060">
    <property type="entry name" value="HTH_AraC"/>
</dbReference>
<dbReference type="InterPro" id="IPR051552">
    <property type="entry name" value="HptR"/>
</dbReference>
<accession>A0A2V2YSD2</accession>
<evidence type="ECO:0000256" key="3">
    <source>
        <dbReference type="ARBA" id="ARBA00022553"/>
    </source>
</evidence>
<dbReference type="EMBL" id="QGTQ01000010">
    <property type="protein sequence ID" value="PWW01118.1"/>
    <property type="molecule type" value="Genomic_DNA"/>
</dbReference>
<dbReference type="InterPro" id="IPR018062">
    <property type="entry name" value="HTH_AraC-typ_CS"/>
</dbReference>
<evidence type="ECO:0000256" key="8">
    <source>
        <dbReference type="PROSITE-ProRule" id="PRU00169"/>
    </source>
</evidence>
<feature type="modified residue" description="4-aspartylphosphate" evidence="8">
    <location>
        <position position="54"/>
    </location>
</feature>
<dbReference type="PRINTS" id="PR00032">
    <property type="entry name" value="HTHARAC"/>
</dbReference>
<evidence type="ECO:0000313" key="11">
    <source>
        <dbReference type="EMBL" id="PWW01118.1"/>
    </source>
</evidence>
<dbReference type="GO" id="GO:0003700">
    <property type="term" value="F:DNA-binding transcription factor activity"/>
    <property type="evidence" value="ECO:0007669"/>
    <property type="project" value="InterPro"/>
</dbReference>
<evidence type="ECO:0000313" key="12">
    <source>
        <dbReference type="Proteomes" id="UP000246635"/>
    </source>
</evidence>